<evidence type="ECO:0000256" key="3">
    <source>
        <dbReference type="ARBA" id="ARBA00004123"/>
    </source>
</evidence>
<evidence type="ECO:0000313" key="24">
    <source>
        <dbReference type="EMBL" id="KAG2216664.1"/>
    </source>
</evidence>
<feature type="domain" description="Endonuclease/exonuclease/phosphatase" evidence="23">
    <location>
        <begin position="332"/>
        <end position="627"/>
    </location>
</feature>
<keyword evidence="25" id="KW-1185">Reference proteome</keyword>
<dbReference type="Pfam" id="PF03372">
    <property type="entry name" value="Exo_endo_phos"/>
    <property type="match status" value="1"/>
</dbReference>
<feature type="compositionally biased region" description="Low complexity" evidence="22">
    <location>
        <begin position="29"/>
        <end position="42"/>
    </location>
</feature>
<keyword evidence="8" id="KW-0433">Leucine-rich repeat</keyword>
<evidence type="ECO:0000256" key="21">
    <source>
        <dbReference type="ARBA" id="ARBA00033317"/>
    </source>
</evidence>
<feature type="compositionally biased region" description="Basic and acidic residues" evidence="22">
    <location>
        <begin position="311"/>
        <end position="326"/>
    </location>
</feature>
<evidence type="ECO:0000256" key="16">
    <source>
        <dbReference type="ARBA" id="ARBA00023015"/>
    </source>
</evidence>
<evidence type="ECO:0000256" key="20">
    <source>
        <dbReference type="ARBA" id="ARBA00031469"/>
    </source>
</evidence>
<comment type="catalytic activity">
    <reaction evidence="1">
        <text>Exonucleolytic cleavage of poly(A) to 5'-AMP.</text>
        <dbReference type="EC" id="3.1.13.4"/>
    </reaction>
</comment>
<dbReference type="GO" id="GO:0004535">
    <property type="term" value="F:poly(A)-specific ribonuclease activity"/>
    <property type="evidence" value="ECO:0007669"/>
    <property type="project" value="UniProtKB-EC"/>
</dbReference>
<dbReference type="OrthoDB" id="428734at2759"/>
<dbReference type="EMBL" id="JAEPRB010000375">
    <property type="protein sequence ID" value="KAG2216664.1"/>
    <property type="molecule type" value="Genomic_DNA"/>
</dbReference>
<dbReference type="InterPro" id="IPR003591">
    <property type="entry name" value="Leu-rich_rpt_typical-subtyp"/>
</dbReference>
<proteinExistence type="inferred from homology"/>
<gene>
    <name evidence="24" type="ORF">INT45_006198</name>
</gene>
<dbReference type="SUPFAM" id="SSF56219">
    <property type="entry name" value="DNase I-like"/>
    <property type="match status" value="1"/>
</dbReference>
<dbReference type="PANTHER" id="PTHR12121:SF100">
    <property type="entry name" value="POLY(A)-SPECIFIC RIBONUCLEASE"/>
    <property type="match status" value="1"/>
</dbReference>
<reference evidence="24 25" key="1">
    <citation type="submission" date="2020-12" db="EMBL/GenBank/DDBJ databases">
        <title>Metabolic potential, ecology and presence of endohyphal bacteria is reflected in genomic diversity of Mucoromycotina.</title>
        <authorList>
            <person name="Muszewska A."/>
            <person name="Okrasinska A."/>
            <person name="Steczkiewicz K."/>
            <person name="Drgas O."/>
            <person name="Orlowska M."/>
            <person name="Perlinska-Lenart U."/>
            <person name="Aleksandrzak-Piekarczyk T."/>
            <person name="Szatraj K."/>
            <person name="Zielenkiewicz U."/>
            <person name="Pilsyk S."/>
            <person name="Malc E."/>
            <person name="Mieczkowski P."/>
            <person name="Kruszewska J.S."/>
            <person name="Biernat P."/>
            <person name="Pawlowska J."/>
        </authorList>
    </citation>
    <scope>NUCLEOTIDE SEQUENCE [LARGE SCALE GENOMIC DNA]</scope>
    <source>
        <strain evidence="24 25">CBS 142.35</strain>
    </source>
</reference>
<evidence type="ECO:0000256" key="12">
    <source>
        <dbReference type="ARBA" id="ARBA00022801"/>
    </source>
</evidence>
<keyword evidence="7" id="KW-0963">Cytoplasm</keyword>
<dbReference type="AlphaFoldDB" id="A0A8H7RTA9"/>
<evidence type="ECO:0000256" key="19">
    <source>
        <dbReference type="ARBA" id="ARBA00030493"/>
    </source>
</evidence>
<keyword evidence="11" id="KW-0677">Repeat</keyword>
<feature type="region of interest" description="Disordered" evidence="22">
    <location>
        <begin position="302"/>
        <end position="326"/>
    </location>
</feature>
<evidence type="ECO:0000256" key="10">
    <source>
        <dbReference type="ARBA" id="ARBA00022723"/>
    </source>
</evidence>
<comment type="subcellular location">
    <subcellularLocation>
        <location evidence="4">Cytoplasm</location>
    </subcellularLocation>
    <subcellularLocation>
        <location evidence="3">Nucleus</location>
    </subcellularLocation>
</comment>
<protein>
    <recommendedName>
        <fullName evidence="6">poly(A)-specific ribonuclease</fullName>
        <ecNumber evidence="6">3.1.13.4</ecNumber>
    </recommendedName>
    <alternativeName>
        <fullName evidence="19">Carbon catabolite repressor protein 4</fullName>
    </alternativeName>
    <alternativeName>
        <fullName evidence="20">Cytoplasmic deadenylase</fullName>
    </alternativeName>
    <alternativeName>
        <fullName evidence="21">Glucose-repressible alcohol dehydrogenase transcriptional effector</fullName>
    </alternativeName>
</protein>
<evidence type="ECO:0000256" key="14">
    <source>
        <dbReference type="ARBA" id="ARBA00022842"/>
    </source>
</evidence>
<dbReference type="InterPro" id="IPR050410">
    <property type="entry name" value="CCR4/nocturin_mRNA_transcr"/>
</dbReference>
<evidence type="ECO:0000313" key="25">
    <source>
        <dbReference type="Proteomes" id="UP000646827"/>
    </source>
</evidence>
<keyword evidence="9" id="KW-0540">Nuclease</keyword>
<keyword evidence="14" id="KW-0460">Magnesium</keyword>
<sequence>MYPTYGKNNNTAFTRYPLSLGSGTIFPSSKPASLSSLLQPSSNPTPPSPFASSHTSDNHNGISQLTTSGTNTTTTMTDSVAGPHYERQYAYAQKSRQSSSPHHHARTAALVARTSSSTTNSLTFNQQAQYDLTNRPNNKKSAGTTCTTSNHNDDNSWSILDMGGMGLNNLTPVLTTDYLFLTVLYINHNNLTTLPSSLSKLTHLAILDASSNRLSTVPKELGLLVQLKELLLFDNEISVLPTELGTLYQLETLGLEGNPISSDMSKILLEQGSAAFIANLKENAEVGMPPPQREMIRVLDEDEDEEEEVKFDEHLDKKDKKEDPPTDKLSVLSYNVLCQKYATIQAYGYTPSWALGWDYRKELVMTEILRCNSDVLCLQEIEMSQFEDFFRDRFQEAGGYESIFFPKSRAKTMTDDERRSVDGCAIFYKTSRFKLVAHHLLEYGQKALQRTDLKESEDTFNRVMTKDNIAIMILLEDIKSGSRVVVANSHFHWDPQFADVKLVQAGILLEEIEQFIQKHHHHHSSSTANMIPTVICGDFNSTPDSGVYELLSKGSVKQNHDDFGDHIYGHYTSKGLKHHLSSLKSAYSSIGELPFTNYTPRFKGVLDYIWYTADTLDTVSLLGPIDPDYLNKVVGFPNPHFPSE</sequence>
<feature type="region of interest" description="Disordered" evidence="22">
    <location>
        <begin position="29"/>
        <end position="149"/>
    </location>
</feature>
<evidence type="ECO:0000256" key="9">
    <source>
        <dbReference type="ARBA" id="ARBA00022722"/>
    </source>
</evidence>
<dbReference type="GO" id="GO:0005634">
    <property type="term" value="C:nucleus"/>
    <property type="evidence" value="ECO:0007669"/>
    <property type="project" value="UniProtKB-SubCell"/>
</dbReference>
<dbReference type="Gene3D" id="3.80.10.10">
    <property type="entry name" value="Ribonuclease Inhibitor"/>
    <property type="match status" value="1"/>
</dbReference>
<comment type="caution">
    <text evidence="24">The sequence shown here is derived from an EMBL/GenBank/DDBJ whole genome shotgun (WGS) entry which is preliminary data.</text>
</comment>
<keyword evidence="10" id="KW-0479">Metal-binding</keyword>
<dbReference type="Gene3D" id="3.60.10.10">
    <property type="entry name" value="Endonuclease/exonuclease/phosphatase"/>
    <property type="match status" value="1"/>
</dbReference>
<evidence type="ECO:0000256" key="7">
    <source>
        <dbReference type="ARBA" id="ARBA00022490"/>
    </source>
</evidence>
<evidence type="ECO:0000256" key="1">
    <source>
        <dbReference type="ARBA" id="ARBA00001663"/>
    </source>
</evidence>
<evidence type="ECO:0000256" key="2">
    <source>
        <dbReference type="ARBA" id="ARBA00001946"/>
    </source>
</evidence>
<accession>A0A8H7RTA9</accession>
<evidence type="ECO:0000256" key="4">
    <source>
        <dbReference type="ARBA" id="ARBA00004496"/>
    </source>
</evidence>
<dbReference type="Pfam" id="PF00560">
    <property type="entry name" value="LRR_1"/>
    <property type="match status" value="1"/>
</dbReference>
<dbReference type="SUPFAM" id="SSF52058">
    <property type="entry name" value="L domain-like"/>
    <property type="match status" value="1"/>
</dbReference>
<evidence type="ECO:0000256" key="11">
    <source>
        <dbReference type="ARBA" id="ARBA00022737"/>
    </source>
</evidence>
<dbReference type="InterPro" id="IPR032675">
    <property type="entry name" value="LRR_dom_sf"/>
</dbReference>
<evidence type="ECO:0000256" key="17">
    <source>
        <dbReference type="ARBA" id="ARBA00023163"/>
    </source>
</evidence>
<dbReference type="CDD" id="cd09097">
    <property type="entry name" value="Deadenylase_CCR4"/>
    <property type="match status" value="1"/>
</dbReference>
<evidence type="ECO:0000256" key="22">
    <source>
        <dbReference type="SAM" id="MobiDB-lite"/>
    </source>
</evidence>
<evidence type="ECO:0000256" key="6">
    <source>
        <dbReference type="ARBA" id="ARBA00012161"/>
    </source>
</evidence>
<comment type="similarity">
    <text evidence="5">Belongs to the CCR4/nocturin family.</text>
</comment>
<keyword evidence="16" id="KW-0805">Transcription regulation</keyword>
<keyword evidence="18" id="KW-0539">Nucleus</keyword>
<dbReference type="GO" id="GO:0003723">
    <property type="term" value="F:RNA binding"/>
    <property type="evidence" value="ECO:0007669"/>
    <property type="project" value="UniProtKB-KW"/>
</dbReference>
<name>A0A8H7RTA9_9FUNG</name>
<evidence type="ECO:0000256" key="5">
    <source>
        <dbReference type="ARBA" id="ARBA00010774"/>
    </source>
</evidence>
<feature type="compositionally biased region" description="Low complexity" evidence="22">
    <location>
        <begin position="66"/>
        <end position="77"/>
    </location>
</feature>
<dbReference type="InterPro" id="IPR001611">
    <property type="entry name" value="Leu-rich_rpt"/>
</dbReference>
<evidence type="ECO:0000256" key="8">
    <source>
        <dbReference type="ARBA" id="ARBA00022614"/>
    </source>
</evidence>
<evidence type="ECO:0000259" key="23">
    <source>
        <dbReference type="Pfam" id="PF03372"/>
    </source>
</evidence>
<feature type="compositionally biased region" description="Low complexity" evidence="22">
    <location>
        <begin position="114"/>
        <end position="123"/>
    </location>
</feature>
<evidence type="ECO:0000256" key="15">
    <source>
        <dbReference type="ARBA" id="ARBA00022884"/>
    </source>
</evidence>
<dbReference type="EC" id="3.1.13.4" evidence="6"/>
<dbReference type="InterPro" id="IPR036691">
    <property type="entry name" value="Endo/exonu/phosph_ase_sf"/>
</dbReference>
<dbReference type="GO" id="GO:0005737">
    <property type="term" value="C:cytoplasm"/>
    <property type="evidence" value="ECO:0007669"/>
    <property type="project" value="UniProtKB-SubCell"/>
</dbReference>
<evidence type="ECO:0000256" key="13">
    <source>
        <dbReference type="ARBA" id="ARBA00022839"/>
    </source>
</evidence>
<dbReference type="SMART" id="SM00369">
    <property type="entry name" value="LRR_TYP"/>
    <property type="match status" value="3"/>
</dbReference>
<evidence type="ECO:0000256" key="18">
    <source>
        <dbReference type="ARBA" id="ARBA00023242"/>
    </source>
</evidence>
<dbReference type="PANTHER" id="PTHR12121">
    <property type="entry name" value="CARBON CATABOLITE REPRESSOR PROTEIN 4"/>
    <property type="match status" value="1"/>
</dbReference>
<organism evidence="24 25">
    <name type="scientific">Circinella minor</name>
    <dbReference type="NCBI Taxonomy" id="1195481"/>
    <lineage>
        <taxon>Eukaryota</taxon>
        <taxon>Fungi</taxon>
        <taxon>Fungi incertae sedis</taxon>
        <taxon>Mucoromycota</taxon>
        <taxon>Mucoromycotina</taxon>
        <taxon>Mucoromycetes</taxon>
        <taxon>Mucorales</taxon>
        <taxon>Lichtheimiaceae</taxon>
        <taxon>Circinella</taxon>
    </lineage>
</organism>
<keyword evidence="17" id="KW-0804">Transcription</keyword>
<keyword evidence="12" id="KW-0378">Hydrolase</keyword>
<dbReference type="InterPro" id="IPR005135">
    <property type="entry name" value="Endo/exonuclease/phosphatase"/>
</dbReference>
<dbReference type="PROSITE" id="PS51450">
    <property type="entry name" value="LRR"/>
    <property type="match status" value="1"/>
</dbReference>
<comment type="cofactor">
    <cofactor evidence="2">
        <name>Mg(2+)</name>
        <dbReference type="ChEBI" id="CHEBI:18420"/>
    </cofactor>
</comment>
<dbReference type="Proteomes" id="UP000646827">
    <property type="component" value="Unassembled WGS sequence"/>
</dbReference>
<feature type="compositionally biased region" description="Polar residues" evidence="22">
    <location>
        <begin position="124"/>
        <end position="149"/>
    </location>
</feature>
<dbReference type="GO" id="GO:0046872">
    <property type="term" value="F:metal ion binding"/>
    <property type="evidence" value="ECO:0007669"/>
    <property type="project" value="UniProtKB-KW"/>
</dbReference>
<keyword evidence="13" id="KW-0269">Exonuclease</keyword>
<keyword evidence="15" id="KW-0694">RNA-binding</keyword>
<feature type="compositionally biased region" description="Polar residues" evidence="22">
    <location>
        <begin position="54"/>
        <end position="65"/>
    </location>
</feature>